<name>A0ABR8RF47_9BACI</name>
<accession>A0ABR8RF47</accession>
<evidence type="ECO:0000256" key="1">
    <source>
        <dbReference type="SAM" id="Phobius"/>
    </source>
</evidence>
<proteinExistence type="predicted"/>
<keyword evidence="1" id="KW-1133">Transmembrane helix</keyword>
<dbReference type="RefSeq" id="WP_144541791.1">
    <property type="nucleotide sequence ID" value="NZ_JACSQO010000017.1"/>
</dbReference>
<feature type="transmembrane region" description="Helical" evidence="1">
    <location>
        <begin position="12"/>
        <end position="31"/>
    </location>
</feature>
<evidence type="ECO:0000313" key="3">
    <source>
        <dbReference type="Proteomes" id="UP000640786"/>
    </source>
</evidence>
<evidence type="ECO:0000313" key="2">
    <source>
        <dbReference type="EMBL" id="MBD7946349.1"/>
    </source>
</evidence>
<feature type="transmembrane region" description="Helical" evidence="1">
    <location>
        <begin position="61"/>
        <end position="81"/>
    </location>
</feature>
<comment type="caution">
    <text evidence="2">The sequence shown here is derived from an EMBL/GenBank/DDBJ whole genome shotgun (WGS) entry which is preliminary data.</text>
</comment>
<gene>
    <name evidence="2" type="ORF">H9650_19800</name>
</gene>
<keyword evidence="1" id="KW-0472">Membrane</keyword>
<protein>
    <submittedName>
        <fullName evidence="2">Uncharacterized protein</fullName>
    </submittedName>
</protein>
<keyword evidence="1" id="KW-0812">Transmembrane</keyword>
<dbReference type="EMBL" id="JACSQO010000017">
    <property type="protein sequence ID" value="MBD7946349.1"/>
    <property type="molecule type" value="Genomic_DNA"/>
</dbReference>
<dbReference type="Proteomes" id="UP000640786">
    <property type="component" value="Unassembled WGS sequence"/>
</dbReference>
<keyword evidence="3" id="KW-1185">Reference proteome</keyword>
<sequence length="92" mass="10334">MTKDKMKGFVSLGALLSIFGLIMIFSSVHFGTSFADHWLSKEGGADTEIYLMRISGYTNNFLATGSILLGIGLVTIMYFYYKIINYNEKNNE</sequence>
<organism evidence="2 3">
    <name type="scientific">Psychrobacillus faecigallinarum</name>
    <dbReference type="NCBI Taxonomy" id="2762235"/>
    <lineage>
        <taxon>Bacteria</taxon>
        <taxon>Bacillati</taxon>
        <taxon>Bacillota</taxon>
        <taxon>Bacilli</taxon>
        <taxon>Bacillales</taxon>
        <taxon>Bacillaceae</taxon>
        <taxon>Psychrobacillus</taxon>
    </lineage>
</organism>
<reference evidence="2 3" key="1">
    <citation type="submission" date="2020-08" db="EMBL/GenBank/DDBJ databases">
        <title>A Genomic Blueprint of the Chicken Gut Microbiome.</title>
        <authorList>
            <person name="Gilroy R."/>
            <person name="Ravi A."/>
            <person name="Getino M."/>
            <person name="Pursley I."/>
            <person name="Horton D.L."/>
            <person name="Alikhan N.-F."/>
            <person name="Baker D."/>
            <person name="Gharbi K."/>
            <person name="Hall N."/>
            <person name="Watson M."/>
            <person name="Adriaenssens E.M."/>
            <person name="Foster-Nyarko E."/>
            <person name="Jarju S."/>
            <person name="Secka A."/>
            <person name="Antonio M."/>
            <person name="Oren A."/>
            <person name="Chaudhuri R."/>
            <person name="La Ragione R.M."/>
            <person name="Hildebrand F."/>
            <person name="Pallen M.J."/>
        </authorList>
    </citation>
    <scope>NUCLEOTIDE SEQUENCE [LARGE SCALE GENOMIC DNA]</scope>
    <source>
        <strain evidence="2 3">Sa2BUA9</strain>
    </source>
</reference>